<dbReference type="Pfam" id="PF00933">
    <property type="entry name" value="Glyco_hydro_3"/>
    <property type="match status" value="1"/>
</dbReference>
<dbReference type="Proteomes" id="UP000287756">
    <property type="component" value="Chromosome"/>
</dbReference>
<evidence type="ECO:0000313" key="10">
    <source>
        <dbReference type="Proteomes" id="UP000287756"/>
    </source>
</evidence>
<evidence type="ECO:0000313" key="9">
    <source>
        <dbReference type="EMBL" id="QAS51342.1"/>
    </source>
</evidence>
<dbReference type="EMBL" id="CP026118">
    <property type="protein sequence ID" value="QAS51342.1"/>
    <property type="molecule type" value="Genomic_DNA"/>
</dbReference>
<evidence type="ECO:0000256" key="6">
    <source>
        <dbReference type="SAM" id="MobiDB-lite"/>
    </source>
</evidence>
<evidence type="ECO:0000259" key="8">
    <source>
        <dbReference type="Pfam" id="PF00933"/>
    </source>
</evidence>
<accession>A0A410M9E7</accession>
<keyword evidence="7" id="KW-0472">Membrane</keyword>
<dbReference type="PANTHER" id="PTHR30480">
    <property type="entry name" value="BETA-HEXOSAMINIDASE-RELATED"/>
    <property type="match status" value="1"/>
</dbReference>
<feature type="region of interest" description="Disordered" evidence="6">
    <location>
        <begin position="43"/>
        <end position="99"/>
    </location>
</feature>
<keyword evidence="5" id="KW-0326">Glycosidase</keyword>
<sequence>MRLSECTIGKEVHKMKKFLYIALFFTLLLTIFLLYFNDSPQNTGESNADDTQNEQDEEKIEPATDVNNIIQQAKDGKVPGSSVTAGETKLDSLKSKWGEPEQITQTSRGHYGAYPDQQMSIGYSDGLIFDVRYSGKSLATIHLNDIKKVQGEPDQVNYYKDDSHDQIILIYPMNQTYQLKWVLKKPTNDEKNPPVDHISVVTEPQNDVQDKISSMSLKEKIGQMIIAGFTGTTINEKTKDLIRNQKVGGLIFYSDNVASPSQTVQLVNEMKDANEVNETPLFLSIDQEGGSVSRLPGQLLDLPTNGAVGNVGSSQFSYGIGEIIGKQLKQFGFNLNYAPVMDVNSNPDNPVIGDRSFSGDPQVVSQLGIQKMKGIKSQQIIPVIKHFPGHGDTSVDSHLQLPQVSKSLEQLKNLELIPFENAIEKGAEVVMVAHILLPELDRTLPASMSEKIISGLLREQLGYEGIVITDDMTMKAVTNNFSLEEASVDSVKAGSDIILVAHDYKKVEAVINALTASVERGEISEERINQSVERILKLKNQYQLNGERVDEVNVNQLNESIRSLLEEY</sequence>
<dbReference type="InterPro" id="IPR001764">
    <property type="entry name" value="Glyco_hydro_3_N"/>
</dbReference>
<keyword evidence="7" id="KW-0812">Transmembrane</keyword>
<dbReference type="KEGG" id="hli:HLI_03490"/>
<reference evidence="9 10" key="1">
    <citation type="submission" date="2018-01" db="EMBL/GenBank/DDBJ databases">
        <title>The whole genome sequencing and assembly of Halobacillus litoralis ERB031 strain.</title>
        <authorList>
            <person name="Lee S.-J."/>
            <person name="Park M.-K."/>
            <person name="Kim J.-Y."/>
            <person name="Lee Y.-J."/>
            <person name="Yi H."/>
            <person name="Bahn Y.-S."/>
            <person name="Kim J.F."/>
            <person name="Lee D.-W."/>
        </authorList>
    </citation>
    <scope>NUCLEOTIDE SEQUENCE [LARGE SCALE GENOMIC DNA]</scope>
    <source>
        <strain evidence="9 10">ERB 031</strain>
    </source>
</reference>
<name>A0A410M9E7_9BACI</name>
<organism evidence="9 10">
    <name type="scientific">Halobacillus litoralis</name>
    <dbReference type="NCBI Taxonomy" id="45668"/>
    <lineage>
        <taxon>Bacteria</taxon>
        <taxon>Bacillati</taxon>
        <taxon>Bacillota</taxon>
        <taxon>Bacilli</taxon>
        <taxon>Bacillales</taxon>
        <taxon>Bacillaceae</taxon>
        <taxon>Halobacillus</taxon>
    </lineage>
</organism>
<dbReference type="PANTHER" id="PTHR30480:SF13">
    <property type="entry name" value="BETA-HEXOSAMINIDASE"/>
    <property type="match status" value="1"/>
</dbReference>
<dbReference type="InterPro" id="IPR019800">
    <property type="entry name" value="Glyco_hydro_3_AS"/>
</dbReference>
<dbReference type="GO" id="GO:0009254">
    <property type="term" value="P:peptidoglycan turnover"/>
    <property type="evidence" value="ECO:0007669"/>
    <property type="project" value="TreeGrafter"/>
</dbReference>
<dbReference type="Pfam" id="PF14172">
    <property type="entry name" value="DUF4309"/>
    <property type="match status" value="1"/>
</dbReference>
<evidence type="ECO:0000256" key="2">
    <source>
        <dbReference type="ARBA" id="ARBA00005336"/>
    </source>
</evidence>
<dbReference type="GO" id="GO:0005975">
    <property type="term" value="P:carbohydrate metabolic process"/>
    <property type="evidence" value="ECO:0007669"/>
    <property type="project" value="InterPro"/>
</dbReference>
<dbReference type="PROSITE" id="PS00775">
    <property type="entry name" value="GLYCOSYL_HYDROL_F3"/>
    <property type="match status" value="1"/>
</dbReference>
<keyword evidence="4" id="KW-0378">Hydrolase</keyword>
<dbReference type="EC" id="3.2.1.52" evidence="3"/>
<dbReference type="NCBIfam" id="NF003740">
    <property type="entry name" value="PRK05337.1"/>
    <property type="match status" value="1"/>
</dbReference>
<dbReference type="AlphaFoldDB" id="A0A410M9E7"/>
<keyword evidence="7" id="KW-1133">Transmembrane helix</keyword>
<dbReference type="InterPro" id="IPR017853">
    <property type="entry name" value="GH"/>
</dbReference>
<feature type="transmembrane region" description="Helical" evidence="7">
    <location>
        <begin position="18"/>
        <end position="36"/>
    </location>
</feature>
<dbReference type="OrthoDB" id="9805821at2"/>
<dbReference type="Gene3D" id="3.20.20.300">
    <property type="entry name" value="Glycoside hydrolase, family 3, N-terminal domain"/>
    <property type="match status" value="1"/>
</dbReference>
<evidence type="ECO:0000256" key="1">
    <source>
        <dbReference type="ARBA" id="ARBA00001231"/>
    </source>
</evidence>
<dbReference type="InterPro" id="IPR036962">
    <property type="entry name" value="Glyco_hydro_3_N_sf"/>
</dbReference>
<comment type="similarity">
    <text evidence="2">Belongs to the glycosyl hydrolase 3 family.</text>
</comment>
<dbReference type="InterPro" id="IPR050226">
    <property type="entry name" value="NagZ_Beta-hexosaminidase"/>
</dbReference>
<dbReference type="GO" id="GO:0004563">
    <property type="term" value="F:beta-N-acetylhexosaminidase activity"/>
    <property type="evidence" value="ECO:0007669"/>
    <property type="project" value="UniProtKB-EC"/>
</dbReference>
<gene>
    <name evidence="9" type="ORF">HLI_03490</name>
</gene>
<feature type="compositionally biased region" description="Basic and acidic residues" evidence="6">
    <location>
        <begin position="88"/>
        <end position="99"/>
    </location>
</feature>
<dbReference type="SUPFAM" id="SSF51445">
    <property type="entry name" value="(Trans)glycosidases"/>
    <property type="match status" value="1"/>
</dbReference>
<evidence type="ECO:0000256" key="5">
    <source>
        <dbReference type="ARBA" id="ARBA00023295"/>
    </source>
</evidence>
<dbReference type="InterPro" id="IPR025453">
    <property type="entry name" value="DUF4309"/>
</dbReference>
<evidence type="ECO:0000256" key="7">
    <source>
        <dbReference type="SAM" id="Phobius"/>
    </source>
</evidence>
<evidence type="ECO:0000256" key="4">
    <source>
        <dbReference type="ARBA" id="ARBA00022801"/>
    </source>
</evidence>
<proteinExistence type="inferred from homology"/>
<feature type="compositionally biased region" description="Acidic residues" evidence="6">
    <location>
        <begin position="47"/>
        <end position="59"/>
    </location>
</feature>
<evidence type="ECO:0000256" key="3">
    <source>
        <dbReference type="ARBA" id="ARBA00012663"/>
    </source>
</evidence>
<comment type="catalytic activity">
    <reaction evidence="1">
        <text>Hydrolysis of terminal non-reducing N-acetyl-D-hexosamine residues in N-acetyl-beta-D-hexosaminides.</text>
        <dbReference type="EC" id="3.2.1.52"/>
    </reaction>
</comment>
<feature type="domain" description="Glycoside hydrolase family 3 N-terminal" evidence="8">
    <location>
        <begin position="217"/>
        <end position="538"/>
    </location>
</feature>
<protein>
    <recommendedName>
        <fullName evidence="3">beta-N-acetylhexosaminidase</fullName>
        <ecNumber evidence="3">3.2.1.52</ecNumber>
    </recommendedName>
</protein>